<organism evidence="1 2">
    <name type="scientific">Umbelopsis vinacea</name>
    <dbReference type="NCBI Taxonomy" id="44442"/>
    <lineage>
        <taxon>Eukaryota</taxon>
        <taxon>Fungi</taxon>
        <taxon>Fungi incertae sedis</taxon>
        <taxon>Mucoromycota</taxon>
        <taxon>Mucoromycotina</taxon>
        <taxon>Umbelopsidomycetes</taxon>
        <taxon>Umbelopsidales</taxon>
        <taxon>Umbelopsidaceae</taxon>
        <taxon>Umbelopsis</taxon>
    </lineage>
</organism>
<dbReference type="Proteomes" id="UP000612746">
    <property type="component" value="Unassembled WGS sequence"/>
</dbReference>
<accession>A0A8H7Q8V5</accession>
<proteinExistence type="predicted"/>
<protein>
    <submittedName>
        <fullName evidence="1">Uncharacterized protein</fullName>
    </submittedName>
</protein>
<reference evidence="1" key="1">
    <citation type="submission" date="2020-12" db="EMBL/GenBank/DDBJ databases">
        <title>Metabolic potential, ecology and presence of endohyphal bacteria is reflected in genomic diversity of Mucoromycotina.</title>
        <authorList>
            <person name="Muszewska A."/>
            <person name="Okrasinska A."/>
            <person name="Steczkiewicz K."/>
            <person name="Drgas O."/>
            <person name="Orlowska M."/>
            <person name="Perlinska-Lenart U."/>
            <person name="Aleksandrzak-Piekarczyk T."/>
            <person name="Szatraj K."/>
            <person name="Zielenkiewicz U."/>
            <person name="Pilsyk S."/>
            <person name="Malc E."/>
            <person name="Mieczkowski P."/>
            <person name="Kruszewska J.S."/>
            <person name="Biernat P."/>
            <person name="Pawlowska J."/>
        </authorList>
    </citation>
    <scope>NUCLEOTIDE SEQUENCE</scope>
    <source>
        <strain evidence="1">WA0000051536</strain>
    </source>
</reference>
<dbReference type="EMBL" id="JAEPRA010000002">
    <property type="protein sequence ID" value="KAG2187998.1"/>
    <property type="molecule type" value="Genomic_DNA"/>
</dbReference>
<dbReference type="AlphaFoldDB" id="A0A8H7Q8V5"/>
<sequence>MQADSLNPWRDPPFAISNSPVHTILMWRILLDLTPVTNQIWVLPATIKGKHSLGEPQTRIVHHQIARASFHGRIIAPTPGHLKFSPCDSHSKESPSIAFIANAFGYRKHLDENVPEHQEFDWASFMRRLMAIEVLQYALVNGSHVPSGATQS</sequence>
<name>A0A8H7Q8V5_9FUNG</name>
<evidence type="ECO:0000313" key="2">
    <source>
        <dbReference type="Proteomes" id="UP000612746"/>
    </source>
</evidence>
<gene>
    <name evidence="1" type="ORF">INT44_000748</name>
</gene>
<evidence type="ECO:0000313" key="1">
    <source>
        <dbReference type="EMBL" id="KAG2187998.1"/>
    </source>
</evidence>
<keyword evidence="2" id="KW-1185">Reference proteome</keyword>
<comment type="caution">
    <text evidence="1">The sequence shown here is derived from an EMBL/GenBank/DDBJ whole genome shotgun (WGS) entry which is preliminary data.</text>
</comment>